<feature type="chain" id="PRO_5005567861" evidence="1">
    <location>
        <begin position="23"/>
        <end position="608"/>
    </location>
</feature>
<gene>
    <name evidence="2" type="ORF">VP01_4086g1</name>
</gene>
<dbReference type="VEuPathDB" id="FungiDB:VP01_4086g1"/>
<comment type="caution">
    <text evidence="2">The sequence shown here is derived from an EMBL/GenBank/DDBJ whole genome shotgun (WGS) entry which is preliminary data.</text>
</comment>
<reference evidence="2 3" key="1">
    <citation type="submission" date="2015-08" db="EMBL/GenBank/DDBJ databases">
        <title>Next Generation Sequencing and Analysis of the Genome of Puccinia sorghi L Schw, the Causal Agent of Maize Common Rust.</title>
        <authorList>
            <person name="Rochi L."/>
            <person name="Burguener G."/>
            <person name="Darino M."/>
            <person name="Turjanski A."/>
            <person name="Kreff E."/>
            <person name="Dieguez M.J."/>
            <person name="Sacco F."/>
        </authorList>
    </citation>
    <scope>NUCLEOTIDE SEQUENCE [LARGE SCALE GENOMIC DNA]</scope>
    <source>
        <strain evidence="2 3">RO10H11247</strain>
    </source>
</reference>
<evidence type="ECO:0000313" key="3">
    <source>
        <dbReference type="Proteomes" id="UP000037035"/>
    </source>
</evidence>
<feature type="signal peptide" evidence="1">
    <location>
        <begin position="1"/>
        <end position="22"/>
    </location>
</feature>
<organism evidence="2 3">
    <name type="scientific">Puccinia sorghi</name>
    <dbReference type="NCBI Taxonomy" id="27349"/>
    <lineage>
        <taxon>Eukaryota</taxon>
        <taxon>Fungi</taxon>
        <taxon>Dikarya</taxon>
        <taxon>Basidiomycota</taxon>
        <taxon>Pucciniomycotina</taxon>
        <taxon>Pucciniomycetes</taxon>
        <taxon>Pucciniales</taxon>
        <taxon>Pucciniaceae</taxon>
        <taxon>Puccinia</taxon>
    </lineage>
</organism>
<dbReference type="AlphaFoldDB" id="A0A0L6UTC6"/>
<sequence>MFEGGFLSVAVELLLCYKLVTAWKSVHIASLFGVVPAPPLWSISLSPDSIYATNKVKIDSLNTEDFLNLLFQGGKSRFHLGFFLLRHSGNIHLVLSEETFMEERSYKVGPLLTAGTMQEHNSILENITTRVCQVEMGLYIFKDSPEDLKGTYEGLLRKREIYQGICSKVGAVCFFRPYPLVYGAPHSSIMWYMCINISFPCGFWNSTLWNICEINLKFMLLFLITQVSSPLLPNLNSTVRLDTFDSAQAFKTLHSFSFTIGEKTTFNNSKINQTKSLSISSFLCPSIPSFLFSNLFLSLSLVLILSLQFRDSIVLWKEKPPVCKLRVLLRFCYELFFFTEEYLEITLGSQWWQGAGVRESNGMWVVVVGNSRKVANHSINNIQNLFPSFKQKRGVKGSLYLHPTVPSITTLVQISSDVFLSPQKPLIGGIKYDQIYHYVIDGNLLGPINEEIFLLIIDWFQIVDLLYLIRPNRGYQIFSACYYTETSSYSTRNNYFNKIIKNISMSQGRYITQACERPLNYHMFLCIPKCATLAPKTTACDRPHDATKPLFNTHYRLHKFNPKGPRTSLKDSLFPPLGAFPQLIPAISLPSTCNQLFQPVSSHPSLSK</sequence>
<dbReference type="Proteomes" id="UP000037035">
    <property type="component" value="Unassembled WGS sequence"/>
</dbReference>
<protein>
    <submittedName>
        <fullName evidence="2">Putative signal peptide protein</fullName>
    </submittedName>
</protein>
<keyword evidence="1" id="KW-0732">Signal</keyword>
<proteinExistence type="predicted"/>
<evidence type="ECO:0000313" key="2">
    <source>
        <dbReference type="EMBL" id="KNZ51120.1"/>
    </source>
</evidence>
<evidence type="ECO:0000256" key="1">
    <source>
        <dbReference type="SAM" id="SignalP"/>
    </source>
</evidence>
<dbReference type="EMBL" id="LAVV01009153">
    <property type="protein sequence ID" value="KNZ51120.1"/>
    <property type="molecule type" value="Genomic_DNA"/>
</dbReference>
<name>A0A0L6UTC6_9BASI</name>
<accession>A0A0L6UTC6</accession>
<keyword evidence="3" id="KW-1185">Reference proteome</keyword>